<feature type="region of interest" description="Disordered" evidence="5">
    <location>
        <begin position="105"/>
        <end position="151"/>
    </location>
</feature>
<protein>
    <submittedName>
        <fullName evidence="7">Putative transcription coactivator</fullName>
    </submittedName>
</protein>
<feature type="region of interest" description="Disordered" evidence="5">
    <location>
        <begin position="164"/>
        <end position="183"/>
    </location>
</feature>
<dbReference type="Pfam" id="PF00855">
    <property type="entry name" value="PWWP"/>
    <property type="match status" value="1"/>
</dbReference>
<evidence type="ECO:0000256" key="1">
    <source>
        <dbReference type="ARBA" id="ARBA00004123"/>
    </source>
</evidence>
<organism evidence="7">
    <name type="scientific">Anopheles braziliensis</name>
    <dbReference type="NCBI Taxonomy" id="58242"/>
    <lineage>
        <taxon>Eukaryota</taxon>
        <taxon>Metazoa</taxon>
        <taxon>Ecdysozoa</taxon>
        <taxon>Arthropoda</taxon>
        <taxon>Hexapoda</taxon>
        <taxon>Insecta</taxon>
        <taxon>Pterygota</taxon>
        <taxon>Neoptera</taxon>
        <taxon>Endopterygota</taxon>
        <taxon>Diptera</taxon>
        <taxon>Nematocera</taxon>
        <taxon>Culicoidea</taxon>
        <taxon>Culicidae</taxon>
        <taxon>Anophelinae</taxon>
        <taxon>Anopheles</taxon>
    </lineage>
</organism>
<dbReference type="AlphaFoldDB" id="A0A2M3ZI62"/>
<dbReference type="SUPFAM" id="SSF140576">
    <property type="entry name" value="HIV integrase-binding domain"/>
    <property type="match status" value="1"/>
</dbReference>
<evidence type="ECO:0000256" key="5">
    <source>
        <dbReference type="SAM" id="MobiDB-lite"/>
    </source>
</evidence>
<dbReference type="CDD" id="cd05834">
    <property type="entry name" value="PWWP_HRP"/>
    <property type="match status" value="1"/>
</dbReference>
<dbReference type="InterPro" id="IPR000313">
    <property type="entry name" value="PWWP_dom"/>
</dbReference>
<dbReference type="Gene3D" id="1.20.930.10">
    <property type="entry name" value="Conserved domain common to transcription factors TFIIS, elongin A, CRSP70"/>
    <property type="match status" value="1"/>
</dbReference>
<dbReference type="Pfam" id="PF11467">
    <property type="entry name" value="LEDGF"/>
    <property type="match status" value="1"/>
</dbReference>
<dbReference type="SUPFAM" id="SSF63748">
    <property type="entry name" value="Tudor/PWWP/MBT"/>
    <property type="match status" value="1"/>
</dbReference>
<keyword evidence="4" id="KW-0539">Nucleus</keyword>
<dbReference type="GO" id="GO:0005634">
    <property type="term" value="C:nucleus"/>
    <property type="evidence" value="ECO:0007669"/>
    <property type="project" value="UniProtKB-SubCell"/>
</dbReference>
<evidence type="ECO:0000313" key="7">
    <source>
        <dbReference type="EMBL" id="MBW28130.1"/>
    </source>
</evidence>
<feature type="domain" description="PWWP" evidence="6">
    <location>
        <begin position="10"/>
        <end position="60"/>
    </location>
</feature>
<dbReference type="SMART" id="SM00293">
    <property type="entry name" value="PWWP"/>
    <property type="match status" value="1"/>
</dbReference>
<reference evidence="7" key="1">
    <citation type="submission" date="2018-01" db="EMBL/GenBank/DDBJ databases">
        <title>An insight into the sialome of Amazonian anophelines.</title>
        <authorList>
            <person name="Ribeiro J.M."/>
            <person name="Scarpassa V."/>
            <person name="Calvo E."/>
        </authorList>
    </citation>
    <scope>NUCLEOTIDE SEQUENCE</scope>
    <source>
        <tissue evidence="7">Salivary glands</tissue>
    </source>
</reference>
<dbReference type="InterPro" id="IPR035441">
    <property type="entry name" value="TFIIS/LEDGF_dom_sf"/>
</dbReference>
<dbReference type="PANTHER" id="PTHR12550">
    <property type="entry name" value="HEPATOMA-DERIVED GROWTH FACTOR-RELATED"/>
    <property type="match status" value="1"/>
</dbReference>
<sequence>MMASEPSFGLGDLVFAKVKEYSPWPAKIMSIERSKYNVHFYGTGETGNVQVEDLFPYEESKEKFATEINMKDFKEAIEQIESALAGEDPTPASFSKSSISANSQIVPLVPDDPNGTTAVTPKPAKESKPIGKETSVHKETGPIQSINNDTPEYVTSDAQSSTQMVPLVPDDPNGTTGVTPKPITESKLMDKETSVREITGPIQSINTDPPEFEISDAQPSTGETTPMNTYRKERNGTFPKKTPTQQVTRKRKLIDPFAEVIANLSARQRDLLEREQKLVWCVIGIKQSVPFNGANPARCLKLLNQYQDMRITATMLKKNPYCVEIIKKLRGYIGNEEERNMDDKERIELYYLTKQIRETAEKIYDRFPAMFPGLDKEVPFYTAFQEIVTQFRLNVQHLSTTERYLVVDEEEIGHAGAGR</sequence>
<dbReference type="Gene3D" id="2.30.30.140">
    <property type="match status" value="1"/>
</dbReference>
<accession>A0A2M3ZI62</accession>
<dbReference type="EMBL" id="GGFM01007379">
    <property type="protein sequence ID" value="MBW28130.1"/>
    <property type="molecule type" value="Transcribed_RNA"/>
</dbReference>
<dbReference type="InterPro" id="IPR036218">
    <property type="entry name" value="HIVI-bd_sf"/>
</dbReference>
<comment type="subcellular location">
    <subcellularLocation>
        <location evidence="1">Nucleus</location>
    </subcellularLocation>
</comment>
<evidence type="ECO:0000259" key="6">
    <source>
        <dbReference type="PROSITE" id="PS50812"/>
    </source>
</evidence>
<keyword evidence="3" id="KW-0175">Coiled coil</keyword>
<dbReference type="PANTHER" id="PTHR12550:SF70">
    <property type="entry name" value="JIL-1 ANCHORING AND STABILIZING PROTEIN, ISOFORM A"/>
    <property type="match status" value="1"/>
</dbReference>
<dbReference type="PROSITE" id="PS50812">
    <property type="entry name" value="PWWP"/>
    <property type="match status" value="1"/>
</dbReference>
<evidence type="ECO:0000256" key="3">
    <source>
        <dbReference type="ARBA" id="ARBA00023054"/>
    </source>
</evidence>
<feature type="region of interest" description="Disordered" evidence="5">
    <location>
        <begin position="201"/>
        <end position="245"/>
    </location>
</feature>
<proteinExistence type="inferred from homology"/>
<comment type="similarity">
    <text evidence="2">Belongs to the HDGF family.</text>
</comment>
<name>A0A2M3ZI62_9DIPT</name>
<evidence type="ECO:0000256" key="4">
    <source>
        <dbReference type="ARBA" id="ARBA00023242"/>
    </source>
</evidence>
<feature type="compositionally biased region" description="Polar residues" evidence="5">
    <location>
        <begin position="217"/>
        <end position="228"/>
    </location>
</feature>
<evidence type="ECO:0000256" key="2">
    <source>
        <dbReference type="ARBA" id="ARBA00005309"/>
    </source>
</evidence>
<dbReference type="InterPro" id="IPR021567">
    <property type="entry name" value="LEDGF_IBD"/>
</dbReference>
<feature type="compositionally biased region" description="Basic and acidic residues" evidence="5">
    <location>
        <begin position="123"/>
        <end position="140"/>
    </location>
</feature>